<comment type="caution">
    <text evidence="6">The sequence shown here is derived from an EMBL/GenBank/DDBJ whole genome shotgun (WGS) entry which is preliminary data.</text>
</comment>
<dbReference type="PANTHER" id="PTHR11054:SF0">
    <property type="entry name" value="6-PHOSPHOGLUCONOLACTONASE"/>
    <property type="match status" value="1"/>
</dbReference>
<dbReference type="Gene3D" id="2.40.50.140">
    <property type="entry name" value="Nucleic acid-binding proteins"/>
    <property type="match status" value="1"/>
</dbReference>
<evidence type="ECO:0000313" key="7">
    <source>
        <dbReference type="Proteomes" id="UP001331761"/>
    </source>
</evidence>
<feature type="non-terminal residue" evidence="6">
    <location>
        <position position="1"/>
    </location>
</feature>
<comment type="similarity">
    <text evidence="1">Belongs to the RRP4 family.</text>
</comment>
<dbReference type="PANTHER" id="PTHR11054">
    <property type="entry name" value="6-PHOSPHOGLUCONOLACTONASE"/>
    <property type="match status" value="1"/>
</dbReference>
<feature type="compositionally biased region" description="Basic and acidic residues" evidence="4">
    <location>
        <begin position="287"/>
        <end position="297"/>
    </location>
</feature>
<dbReference type="Pfam" id="PF21266">
    <property type="entry name" value="S1_RRP4"/>
    <property type="match status" value="1"/>
</dbReference>
<sequence>WFQRKTPHMYPNHSYAGYHANTMGAWSQPTVPQNSQGIGYALPYAHPEVTTYVEKATFPNPYGALYAAESDYYRHSYANPGSQQPGQWTQSGFHQYMLAPQYRRSVTDCYDRHRPNMPNTARPPPSMKTDNSDNTFHGVPLLMARGTYLRTAPPSVVCVPQQDQRFRNTWLDANLGINYPSVQMVDYPLSSYCGGYRPRPASGGRSGYRYPSKNPNKEAKPHSNEQVSCEADQNEKAAIAADHDQSSKADEEENWDSENEGEKQNRWTNNMYWHDKQKSQNENPSTEENHTADENEQCKDAEITSIVKTDAPETAASGLHLWLCSRGNMRLMLMSVVITGPPAIRAQNIISREERLASREDVVHCGQLLCVGTDVMSGHGTIPIGDKLSASVSGVKVQYSRLFLVEPYKSKYVPKIGDVVVGRIASVQRARWKVDVNYRMTAILHLNNVNLPGGELRRKGLEDEVAMSKHLVVGDMVSAEVQQIRMRGQLQLHTRNLKYGKLGQGVMVKVPPSLVKPQKEYMHEIFGVGVIIGCNGIIWISPALNTDPDGGYNTDFTSELPLEKRTALVRIAACVRILAKNLISIYEVSLLSAYNASLVYKVKDLAHPEISSVLVPRITDMIKAEEKRRALEKDREEAARRRRAIRCLPLSFSYRFIMTVVKERPQTIIAQTREEMCQNIKEYLIETLAHLIKYNGLISIGVSGGSMPKLFCDVLKSIENLEWKRIRLFMVDERIVPITDPDSNYGQYLANLPPECHQYIVPIEISDTATDTWYTFLRTTDISDAVLVRNFADESIVLEVKNDLLTWVVAITDSPKPPSQRISLTLPVLNAAKNVAFIVTGEEKASVVKSVLDSDIQHVPASYVRPFSKKLRFFLDKDAASKL</sequence>
<dbReference type="CDD" id="cd01400">
    <property type="entry name" value="6PGL"/>
    <property type="match status" value="1"/>
</dbReference>
<dbReference type="GO" id="GO:0005975">
    <property type="term" value="P:carbohydrate metabolic process"/>
    <property type="evidence" value="ECO:0007669"/>
    <property type="project" value="InterPro"/>
</dbReference>
<accession>A0AAN8FF85</accession>
<evidence type="ECO:0000256" key="3">
    <source>
        <dbReference type="ARBA" id="ARBA00022884"/>
    </source>
</evidence>
<dbReference type="CDD" id="cd05789">
    <property type="entry name" value="S1_Rrp4"/>
    <property type="match status" value="1"/>
</dbReference>
<dbReference type="Pfam" id="PF01182">
    <property type="entry name" value="Glucosamine_iso"/>
    <property type="match status" value="2"/>
</dbReference>
<dbReference type="InterPro" id="IPR005900">
    <property type="entry name" value="6-phosphogluconolactonase_DevB"/>
</dbReference>
<comment type="similarity">
    <text evidence="2">Belongs to the glucosamine/galactosamine-6-phosphate isomerase family. 6-phosphogluconolactonase subfamily.</text>
</comment>
<name>A0AAN8FF85_TRICO</name>
<evidence type="ECO:0000256" key="1">
    <source>
        <dbReference type="ARBA" id="ARBA00009155"/>
    </source>
</evidence>
<dbReference type="CDD" id="cd22525">
    <property type="entry name" value="KH-I_Rrp4_eukar"/>
    <property type="match status" value="1"/>
</dbReference>
<evidence type="ECO:0000256" key="2">
    <source>
        <dbReference type="ARBA" id="ARBA00010662"/>
    </source>
</evidence>
<organism evidence="6 7">
    <name type="scientific">Trichostrongylus colubriformis</name>
    <name type="common">Black scour worm</name>
    <dbReference type="NCBI Taxonomy" id="6319"/>
    <lineage>
        <taxon>Eukaryota</taxon>
        <taxon>Metazoa</taxon>
        <taxon>Ecdysozoa</taxon>
        <taxon>Nematoda</taxon>
        <taxon>Chromadorea</taxon>
        <taxon>Rhabditida</taxon>
        <taxon>Rhabditina</taxon>
        <taxon>Rhabditomorpha</taxon>
        <taxon>Strongyloidea</taxon>
        <taxon>Trichostrongylidae</taxon>
        <taxon>Trichostrongylus</taxon>
    </lineage>
</organism>
<reference evidence="6 7" key="1">
    <citation type="submission" date="2019-10" db="EMBL/GenBank/DDBJ databases">
        <title>Assembly and Annotation for the nematode Trichostrongylus colubriformis.</title>
        <authorList>
            <person name="Martin J."/>
        </authorList>
    </citation>
    <scope>NUCLEOTIDE SEQUENCE [LARGE SCALE GENOMIC DNA]</scope>
    <source>
        <strain evidence="6">G859</strain>
        <tissue evidence="6">Whole worm</tissue>
    </source>
</reference>
<feature type="domain" description="S1 motif" evidence="5">
    <location>
        <begin position="417"/>
        <end position="495"/>
    </location>
</feature>
<keyword evidence="7" id="KW-1185">Reference proteome</keyword>
<dbReference type="Gene3D" id="3.40.50.1360">
    <property type="match status" value="2"/>
</dbReference>
<dbReference type="EMBL" id="WIXE01012406">
    <property type="protein sequence ID" value="KAK5975950.1"/>
    <property type="molecule type" value="Genomic_DNA"/>
</dbReference>
<feature type="compositionally biased region" description="Acidic residues" evidence="4">
    <location>
        <begin position="250"/>
        <end position="259"/>
    </location>
</feature>
<feature type="region of interest" description="Disordered" evidence="4">
    <location>
        <begin position="200"/>
        <end position="297"/>
    </location>
</feature>
<keyword evidence="3" id="KW-0694">RNA-binding</keyword>
<dbReference type="Pfam" id="PF15985">
    <property type="entry name" value="KH_6"/>
    <property type="match status" value="1"/>
</dbReference>
<dbReference type="SUPFAM" id="SSF54791">
    <property type="entry name" value="Eukaryotic type KH-domain (KH-domain type I)"/>
    <property type="match status" value="1"/>
</dbReference>
<dbReference type="GO" id="GO:0003723">
    <property type="term" value="F:RNA binding"/>
    <property type="evidence" value="ECO:0007669"/>
    <property type="project" value="UniProtKB-KW"/>
</dbReference>
<dbReference type="GO" id="GO:0006098">
    <property type="term" value="P:pentose-phosphate shunt"/>
    <property type="evidence" value="ECO:0007669"/>
    <property type="project" value="InterPro"/>
</dbReference>
<dbReference type="InterPro" id="IPR036612">
    <property type="entry name" value="KH_dom_type_1_sf"/>
</dbReference>
<dbReference type="Proteomes" id="UP001331761">
    <property type="component" value="Unassembled WGS sequence"/>
</dbReference>
<dbReference type="AlphaFoldDB" id="A0AAN8FF85"/>
<dbReference type="Gene3D" id="2.40.50.100">
    <property type="match status" value="1"/>
</dbReference>
<dbReference type="InterPro" id="IPR004088">
    <property type="entry name" value="KH_dom_type_1"/>
</dbReference>
<evidence type="ECO:0000259" key="5">
    <source>
        <dbReference type="PROSITE" id="PS50126"/>
    </source>
</evidence>
<proteinExistence type="inferred from homology"/>
<dbReference type="SUPFAM" id="SSF50249">
    <property type="entry name" value="Nucleic acid-binding proteins"/>
    <property type="match status" value="1"/>
</dbReference>
<dbReference type="InterPro" id="IPR037171">
    <property type="entry name" value="NagB/RpiA_transferase-like"/>
</dbReference>
<dbReference type="InterPro" id="IPR039104">
    <property type="entry name" value="6PGL"/>
</dbReference>
<evidence type="ECO:0000256" key="4">
    <source>
        <dbReference type="SAM" id="MobiDB-lite"/>
    </source>
</evidence>
<dbReference type="InterPro" id="IPR048565">
    <property type="entry name" value="S1_RRP4"/>
</dbReference>
<dbReference type="GO" id="GO:0017057">
    <property type="term" value="F:6-phosphogluconolactonase activity"/>
    <property type="evidence" value="ECO:0007669"/>
    <property type="project" value="InterPro"/>
</dbReference>
<dbReference type="InterPro" id="IPR003029">
    <property type="entry name" value="S1_domain"/>
</dbReference>
<protein>
    <recommendedName>
        <fullName evidence="5">S1 motif domain-containing protein</fullName>
    </recommendedName>
</protein>
<dbReference type="InterPro" id="IPR006148">
    <property type="entry name" value="Glc/Gal-6P_isomerase"/>
</dbReference>
<dbReference type="SUPFAM" id="SSF100950">
    <property type="entry name" value="NagB/RpiA/CoA transferase-like"/>
    <property type="match status" value="1"/>
</dbReference>
<dbReference type="InterPro" id="IPR012340">
    <property type="entry name" value="NA-bd_OB-fold"/>
</dbReference>
<gene>
    <name evidence="6" type="ORF">GCK32_006344</name>
</gene>
<dbReference type="PROSITE" id="PS50126">
    <property type="entry name" value="S1"/>
    <property type="match status" value="1"/>
</dbReference>
<dbReference type="SMART" id="SM00316">
    <property type="entry name" value="S1"/>
    <property type="match status" value="1"/>
</dbReference>
<evidence type="ECO:0000313" key="6">
    <source>
        <dbReference type="EMBL" id="KAK5975950.1"/>
    </source>
</evidence>